<proteinExistence type="predicted"/>
<evidence type="ECO:0000313" key="3">
    <source>
        <dbReference type="Proteomes" id="UP000219573"/>
    </source>
</evidence>
<keyword evidence="3" id="KW-1185">Reference proteome</keyword>
<protein>
    <submittedName>
        <fullName evidence="2">Uncharacterized protein</fullName>
    </submittedName>
</protein>
<reference evidence="3" key="1">
    <citation type="submission" date="2017-09" db="EMBL/GenBank/DDBJ databases">
        <authorList>
            <person name="Varghese N."/>
            <person name="Submissions S."/>
        </authorList>
    </citation>
    <scope>NUCLEOTIDE SEQUENCE [LARGE SCALE GENOMIC DNA]</scope>
    <source>
        <strain evidence="3">MSL47</strain>
    </source>
</reference>
<organism evidence="2 3">
    <name type="scientific">Orenia metallireducens</name>
    <dbReference type="NCBI Taxonomy" id="1413210"/>
    <lineage>
        <taxon>Bacteria</taxon>
        <taxon>Bacillati</taxon>
        <taxon>Bacillota</taxon>
        <taxon>Clostridia</taxon>
        <taxon>Halanaerobiales</taxon>
        <taxon>Halobacteroidaceae</taxon>
        <taxon>Orenia</taxon>
    </lineage>
</organism>
<sequence length="124" mass="14283">MQDIIIDLVSKLIGWLSLLSILIVGLRKWKPNLDPYFRTGAFILAEVDDVIDGILLEFPENESLNLIDDLLDKVLSELEEAGYEVNDEDEKKVENRLKAKVKREDGLKLELSKGEYRIKYDGEF</sequence>
<keyword evidence="1" id="KW-0812">Transmembrane</keyword>
<dbReference type="Proteomes" id="UP000219573">
    <property type="component" value="Unassembled WGS sequence"/>
</dbReference>
<dbReference type="EMBL" id="OBDZ01000044">
    <property type="protein sequence ID" value="SNY46671.1"/>
    <property type="molecule type" value="Genomic_DNA"/>
</dbReference>
<gene>
    <name evidence="2" type="ORF">SAMN06265827_1444</name>
</gene>
<keyword evidence="1" id="KW-0472">Membrane</keyword>
<name>A0A285II98_9FIRM</name>
<dbReference type="AlphaFoldDB" id="A0A285II98"/>
<feature type="transmembrane region" description="Helical" evidence="1">
    <location>
        <begin position="12"/>
        <end position="29"/>
    </location>
</feature>
<keyword evidence="1" id="KW-1133">Transmembrane helix</keyword>
<dbReference type="RefSeq" id="WP_253250818.1">
    <property type="nucleotide sequence ID" value="NZ_OBDZ01000044.1"/>
</dbReference>
<evidence type="ECO:0000313" key="2">
    <source>
        <dbReference type="EMBL" id="SNY46671.1"/>
    </source>
</evidence>
<evidence type="ECO:0000256" key="1">
    <source>
        <dbReference type="SAM" id="Phobius"/>
    </source>
</evidence>
<accession>A0A285II98</accession>